<dbReference type="EMBL" id="AP014945">
    <property type="protein sequence ID" value="BAU22490.1"/>
    <property type="molecule type" value="Genomic_DNA"/>
</dbReference>
<comment type="catalytic activity">
    <reaction evidence="17 19">
        <text>alpha-ribazole + adenosylcob(III)inamide-GDP = adenosylcob(III)alamin + GMP + H(+)</text>
        <dbReference type="Rhea" id="RHEA:16049"/>
        <dbReference type="ChEBI" id="CHEBI:10329"/>
        <dbReference type="ChEBI" id="CHEBI:15378"/>
        <dbReference type="ChEBI" id="CHEBI:18408"/>
        <dbReference type="ChEBI" id="CHEBI:58115"/>
        <dbReference type="ChEBI" id="CHEBI:60487"/>
        <dbReference type="EC" id="2.7.8.26"/>
    </reaction>
</comment>
<feature type="transmembrane region" description="Helical" evidence="19">
    <location>
        <begin position="30"/>
        <end position="53"/>
    </location>
</feature>
<evidence type="ECO:0000256" key="1">
    <source>
        <dbReference type="ARBA" id="ARBA00001946"/>
    </source>
</evidence>
<dbReference type="KEGG" id="cthi:THC_0084"/>
<reference evidence="21" key="2">
    <citation type="journal article" date="2016" name="Int. J. Syst. Evol. Microbiol.">
        <title>Caldimicrobium thiodismutans sp. nov., a sulfur-disproportionating bacterium isolated from a hot spring.</title>
        <authorList>
            <person name="Kojima H."/>
            <person name="Umezawa K."/>
            <person name="Fukui M."/>
        </authorList>
    </citation>
    <scope>NUCLEOTIDE SEQUENCE [LARGE SCALE GENOMIC DNA]</scope>
    <source>
        <strain evidence="21">TF1</strain>
    </source>
</reference>
<evidence type="ECO:0000256" key="4">
    <source>
        <dbReference type="ARBA" id="ARBA00010561"/>
    </source>
</evidence>
<keyword evidence="11 19" id="KW-0460">Magnesium</keyword>
<evidence type="ECO:0000256" key="14">
    <source>
        <dbReference type="ARBA" id="ARBA00025228"/>
    </source>
</evidence>
<keyword evidence="13 19" id="KW-0472">Membrane</keyword>
<evidence type="ECO:0000313" key="20">
    <source>
        <dbReference type="EMBL" id="BAU22490.1"/>
    </source>
</evidence>
<evidence type="ECO:0000256" key="17">
    <source>
        <dbReference type="ARBA" id="ARBA00048623"/>
    </source>
</evidence>
<feature type="transmembrane region" description="Helical" evidence="19">
    <location>
        <begin position="112"/>
        <end position="130"/>
    </location>
</feature>
<comment type="pathway">
    <text evidence="3 19">Cofactor biosynthesis; adenosylcobalamin biosynthesis; adenosylcobalamin from cob(II)yrinate a,c-diamide: step 7/7.</text>
</comment>
<evidence type="ECO:0000256" key="10">
    <source>
        <dbReference type="ARBA" id="ARBA00022692"/>
    </source>
</evidence>
<keyword evidence="7 19" id="KW-1003">Cell membrane</keyword>
<dbReference type="HAMAP" id="MF_00719">
    <property type="entry name" value="CobS"/>
    <property type="match status" value="1"/>
</dbReference>
<reference evidence="20 21" key="1">
    <citation type="journal article" date="2016" name="Int. J. Syst. Evol. Microbiol.">
        <title>Caldimicrobium thiodismutans sp. nov., a sulfur-disproportionating bacterium isolated from a hot spring, and emended description of the genus Caldimicrobium.</title>
        <authorList>
            <person name="Kojima H."/>
            <person name="Umezawa K."/>
            <person name="Fukui M."/>
        </authorList>
    </citation>
    <scope>NUCLEOTIDE SEQUENCE [LARGE SCALE GENOMIC DNA]</scope>
    <source>
        <strain evidence="20 21">TF1</strain>
    </source>
</reference>
<comment type="cofactor">
    <cofactor evidence="1 19">
        <name>Mg(2+)</name>
        <dbReference type="ChEBI" id="CHEBI:18420"/>
    </cofactor>
</comment>
<dbReference type="RefSeq" id="WP_068511736.1">
    <property type="nucleotide sequence ID" value="NZ_AP014945.1"/>
</dbReference>
<evidence type="ECO:0000256" key="2">
    <source>
        <dbReference type="ARBA" id="ARBA00004651"/>
    </source>
</evidence>
<keyword evidence="10 19" id="KW-0812">Transmembrane</keyword>
<dbReference type="AlphaFoldDB" id="A0A0U4VZX8"/>
<dbReference type="PANTHER" id="PTHR34148:SF1">
    <property type="entry name" value="ADENOSYLCOBINAMIDE-GDP RIBAZOLETRANSFERASE"/>
    <property type="match status" value="1"/>
</dbReference>
<evidence type="ECO:0000256" key="7">
    <source>
        <dbReference type="ARBA" id="ARBA00022475"/>
    </source>
</evidence>
<feature type="transmembrane region" description="Helical" evidence="19">
    <location>
        <begin position="142"/>
        <end position="160"/>
    </location>
</feature>
<feature type="transmembrane region" description="Helical" evidence="19">
    <location>
        <begin position="238"/>
        <end position="257"/>
    </location>
</feature>
<dbReference type="PANTHER" id="PTHR34148">
    <property type="entry name" value="ADENOSYLCOBINAMIDE-GDP RIBAZOLETRANSFERASE"/>
    <property type="match status" value="1"/>
</dbReference>
<evidence type="ECO:0000256" key="8">
    <source>
        <dbReference type="ARBA" id="ARBA00022573"/>
    </source>
</evidence>
<evidence type="ECO:0000256" key="19">
    <source>
        <dbReference type="HAMAP-Rule" id="MF_00719"/>
    </source>
</evidence>
<keyword evidence="8 19" id="KW-0169">Cobalamin biosynthesis</keyword>
<keyword evidence="9 19" id="KW-0808">Transferase</keyword>
<comment type="similarity">
    <text evidence="4 19">Belongs to the CobS family.</text>
</comment>
<evidence type="ECO:0000256" key="3">
    <source>
        <dbReference type="ARBA" id="ARBA00004663"/>
    </source>
</evidence>
<dbReference type="GO" id="GO:0008818">
    <property type="term" value="F:cobalamin 5'-phosphate synthase activity"/>
    <property type="evidence" value="ECO:0007669"/>
    <property type="project" value="UniProtKB-UniRule"/>
</dbReference>
<evidence type="ECO:0000256" key="12">
    <source>
        <dbReference type="ARBA" id="ARBA00022989"/>
    </source>
</evidence>
<dbReference type="GO" id="GO:0005886">
    <property type="term" value="C:plasma membrane"/>
    <property type="evidence" value="ECO:0007669"/>
    <property type="project" value="UniProtKB-SubCell"/>
</dbReference>
<evidence type="ECO:0000256" key="11">
    <source>
        <dbReference type="ARBA" id="ARBA00022842"/>
    </source>
</evidence>
<dbReference type="STRING" id="1653476.THC_0084"/>
<dbReference type="OrthoDB" id="9794626at2"/>
<keyword evidence="21" id="KW-1185">Reference proteome</keyword>
<comment type="catalytic activity">
    <reaction evidence="18 19">
        <text>alpha-ribazole 5'-phosphate + adenosylcob(III)inamide-GDP = adenosylcob(III)alamin 5'-phosphate + GMP + H(+)</text>
        <dbReference type="Rhea" id="RHEA:23560"/>
        <dbReference type="ChEBI" id="CHEBI:15378"/>
        <dbReference type="ChEBI" id="CHEBI:57918"/>
        <dbReference type="ChEBI" id="CHEBI:58115"/>
        <dbReference type="ChEBI" id="CHEBI:60487"/>
        <dbReference type="ChEBI" id="CHEBI:60493"/>
        <dbReference type="EC" id="2.7.8.26"/>
    </reaction>
</comment>
<evidence type="ECO:0000256" key="16">
    <source>
        <dbReference type="ARBA" id="ARBA00032853"/>
    </source>
</evidence>
<evidence type="ECO:0000256" key="6">
    <source>
        <dbReference type="ARBA" id="ARBA00015850"/>
    </source>
</evidence>
<evidence type="ECO:0000256" key="9">
    <source>
        <dbReference type="ARBA" id="ARBA00022679"/>
    </source>
</evidence>
<protein>
    <recommendedName>
        <fullName evidence="6 19">Adenosylcobinamide-GDP ribazoletransferase</fullName>
        <ecNumber evidence="5 19">2.7.8.26</ecNumber>
    </recommendedName>
    <alternativeName>
        <fullName evidence="16 19">Cobalamin synthase</fullName>
    </alternativeName>
    <alternativeName>
        <fullName evidence="15 19">Cobalamin-5'-phosphate synthase</fullName>
    </alternativeName>
</protein>
<keyword evidence="12 19" id="KW-1133">Transmembrane helix</keyword>
<evidence type="ECO:0000256" key="15">
    <source>
        <dbReference type="ARBA" id="ARBA00032605"/>
    </source>
</evidence>
<dbReference type="GO" id="GO:0009236">
    <property type="term" value="P:cobalamin biosynthetic process"/>
    <property type="evidence" value="ECO:0007669"/>
    <property type="project" value="UniProtKB-UniRule"/>
</dbReference>
<comment type="subcellular location">
    <subcellularLocation>
        <location evidence="2 19">Cell membrane</location>
        <topology evidence="2 19">Multi-pass membrane protein</topology>
    </subcellularLocation>
</comment>
<comment type="function">
    <text evidence="14 19">Joins adenosylcobinamide-GDP and alpha-ribazole to generate adenosylcobalamin (Ado-cobalamin). Also synthesizes adenosylcobalamin 5'-phosphate from adenosylcobinamide-GDP and alpha-ribazole 5'-phosphate.</text>
</comment>
<proteinExistence type="inferred from homology"/>
<organism evidence="20 21">
    <name type="scientific">Caldimicrobium thiodismutans</name>
    <dbReference type="NCBI Taxonomy" id="1653476"/>
    <lineage>
        <taxon>Bacteria</taxon>
        <taxon>Pseudomonadati</taxon>
        <taxon>Thermodesulfobacteriota</taxon>
        <taxon>Thermodesulfobacteria</taxon>
        <taxon>Thermodesulfobacteriales</taxon>
        <taxon>Thermodesulfobacteriaceae</taxon>
        <taxon>Caldimicrobium</taxon>
    </lineage>
</organism>
<evidence type="ECO:0000256" key="18">
    <source>
        <dbReference type="ARBA" id="ARBA00049504"/>
    </source>
</evidence>
<evidence type="ECO:0000256" key="5">
    <source>
        <dbReference type="ARBA" id="ARBA00013200"/>
    </source>
</evidence>
<dbReference type="InterPro" id="IPR003805">
    <property type="entry name" value="CobS"/>
</dbReference>
<evidence type="ECO:0000256" key="13">
    <source>
        <dbReference type="ARBA" id="ARBA00023136"/>
    </source>
</evidence>
<dbReference type="GO" id="GO:0051073">
    <property type="term" value="F:adenosylcobinamide-GDP ribazoletransferase activity"/>
    <property type="evidence" value="ECO:0007669"/>
    <property type="project" value="UniProtKB-UniRule"/>
</dbReference>
<dbReference type="UniPathway" id="UPA00148">
    <property type="reaction ID" value="UER00238"/>
</dbReference>
<gene>
    <name evidence="19" type="primary">cobS</name>
    <name evidence="20" type="ORF">THC_0084</name>
</gene>
<feature type="transmembrane region" description="Helical" evidence="19">
    <location>
        <begin position="205"/>
        <end position="222"/>
    </location>
</feature>
<dbReference type="EC" id="2.7.8.26" evidence="5 19"/>
<feature type="transmembrane region" description="Helical" evidence="19">
    <location>
        <begin position="180"/>
        <end position="198"/>
    </location>
</feature>
<accession>A0A0U4VZX8</accession>
<dbReference type="Pfam" id="PF02654">
    <property type="entry name" value="CobS"/>
    <property type="match status" value="1"/>
</dbReference>
<sequence>MFKGLLLSASFLWRIPIKIGKITEKDFERALIFFPVIGALEGIIIFFLSSLLAPYLPEDILALLLLLTLLLLRGIFHLDGLSDTFDALSYKGSGNPEEDRIKRLAIMKDSTVGVSGVTTIVVNLLLKFLLIKEILNQNNLSFLFLPFFLSRALLLIIIYSSQPARKDGLGFLMKKSLKPSGLALGLALSVFIWGVFVFSQQFLKIYHFLLILCINLLISFYFKNKFEKAFLGLTGDNYGALVEIIEGVTLFYGAVLWERL</sequence>
<name>A0A0U4VZX8_9BACT</name>
<evidence type="ECO:0000313" key="21">
    <source>
        <dbReference type="Proteomes" id="UP000068196"/>
    </source>
</evidence>
<feature type="transmembrane region" description="Helical" evidence="19">
    <location>
        <begin position="60"/>
        <end position="78"/>
    </location>
</feature>
<dbReference type="Proteomes" id="UP000068196">
    <property type="component" value="Chromosome"/>
</dbReference>